<sequence>MGFSLGSTLVFTVDVFTCPIALADENLSQKLFSRLIHMLDHPGFPYYKTSNAAGLQHLFIDDLVRKEMFVFYSLTVALFVFTSDLFSWRHLKRLHHSDHIRFSISSDHLTNSSFLNNCLFSLSSSMLLCLEFSFSCVRRSG</sequence>
<dbReference type="Proteomes" id="UP001608902">
    <property type="component" value="Unassembled WGS sequence"/>
</dbReference>
<name>A0ABD6EHE8_9BILA</name>
<comment type="caution">
    <text evidence="3">The sequence shown here is derived from an EMBL/GenBank/DDBJ whole genome shotgun (WGS) entry which is preliminary data.</text>
</comment>
<dbReference type="EMBL" id="JBGFUD010001232">
    <property type="protein sequence ID" value="MFH4975982.1"/>
    <property type="molecule type" value="Genomic_DNA"/>
</dbReference>
<feature type="signal peptide" evidence="2">
    <location>
        <begin position="1"/>
        <end position="23"/>
    </location>
</feature>
<accession>A0ABD6EHE8</accession>
<feature type="transmembrane region" description="Helical" evidence="1">
    <location>
        <begin position="69"/>
        <end position="88"/>
    </location>
</feature>
<evidence type="ECO:0000313" key="3">
    <source>
        <dbReference type="EMBL" id="MFH4975982.1"/>
    </source>
</evidence>
<keyword evidence="4" id="KW-1185">Reference proteome</keyword>
<organism evidence="3 4">
    <name type="scientific">Gnathostoma spinigerum</name>
    <dbReference type="NCBI Taxonomy" id="75299"/>
    <lineage>
        <taxon>Eukaryota</taxon>
        <taxon>Metazoa</taxon>
        <taxon>Ecdysozoa</taxon>
        <taxon>Nematoda</taxon>
        <taxon>Chromadorea</taxon>
        <taxon>Rhabditida</taxon>
        <taxon>Spirurina</taxon>
        <taxon>Gnathostomatomorpha</taxon>
        <taxon>Gnathostomatoidea</taxon>
        <taxon>Gnathostomatidae</taxon>
        <taxon>Gnathostoma</taxon>
    </lineage>
</organism>
<keyword evidence="1" id="KW-1133">Transmembrane helix</keyword>
<proteinExistence type="predicted"/>
<feature type="chain" id="PRO_5044801769" evidence="2">
    <location>
        <begin position="24"/>
        <end position="141"/>
    </location>
</feature>
<gene>
    <name evidence="3" type="ORF">AB6A40_002691</name>
</gene>
<keyword evidence="1" id="KW-0472">Membrane</keyword>
<evidence type="ECO:0000313" key="4">
    <source>
        <dbReference type="Proteomes" id="UP001608902"/>
    </source>
</evidence>
<evidence type="ECO:0000256" key="1">
    <source>
        <dbReference type="SAM" id="Phobius"/>
    </source>
</evidence>
<protein>
    <submittedName>
        <fullName evidence="3">Uncharacterized protein</fullName>
    </submittedName>
</protein>
<keyword evidence="1" id="KW-0812">Transmembrane</keyword>
<reference evidence="3 4" key="1">
    <citation type="submission" date="2024-08" db="EMBL/GenBank/DDBJ databases">
        <title>Gnathostoma spinigerum genome.</title>
        <authorList>
            <person name="Gonzalez-Bertolin B."/>
            <person name="Monzon S."/>
            <person name="Zaballos A."/>
            <person name="Jimenez P."/>
            <person name="Dekumyoy P."/>
            <person name="Varona S."/>
            <person name="Cuesta I."/>
            <person name="Sumanam S."/>
            <person name="Adisakwattana P."/>
            <person name="Gasser R.B."/>
            <person name="Hernandez-Gonzalez A."/>
            <person name="Young N.D."/>
            <person name="Perteguer M.J."/>
        </authorList>
    </citation>
    <scope>NUCLEOTIDE SEQUENCE [LARGE SCALE GENOMIC DNA]</scope>
    <source>
        <strain evidence="3">AL3</strain>
        <tissue evidence="3">Liver</tissue>
    </source>
</reference>
<keyword evidence="2" id="KW-0732">Signal</keyword>
<evidence type="ECO:0000256" key="2">
    <source>
        <dbReference type="SAM" id="SignalP"/>
    </source>
</evidence>
<dbReference type="AlphaFoldDB" id="A0ABD6EHE8"/>